<proteinExistence type="predicted"/>
<keyword evidence="1" id="KW-0175">Coiled coil</keyword>
<keyword evidence="3" id="KW-1185">Reference proteome</keyword>
<accession>A0A9D4XH01</accession>
<protein>
    <submittedName>
        <fullName evidence="2">Uncharacterized protein</fullName>
    </submittedName>
</protein>
<name>A0A9D4XH01_PEA</name>
<evidence type="ECO:0000313" key="2">
    <source>
        <dbReference type="EMBL" id="KAI5418965.1"/>
    </source>
</evidence>
<reference evidence="2 3" key="1">
    <citation type="journal article" date="2022" name="Nat. Genet.">
        <title>Improved pea reference genome and pan-genome highlight genomic features and evolutionary characteristics.</title>
        <authorList>
            <person name="Yang T."/>
            <person name="Liu R."/>
            <person name="Luo Y."/>
            <person name="Hu S."/>
            <person name="Wang D."/>
            <person name="Wang C."/>
            <person name="Pandey M.K."/>
            <person name="Ge S."/>
            <person name="Xu Q."/>
            <person name="Li N."/>
            <person name="Li G."/>
            <person name="Huang Y."/>
            <person name="Saxena R.K."/>
            <person name="Ji Y."/>
            <person name="Li M."/>
            <person name="Yan X."/>
            <person name="He Y."/>
            <person name="Liu Y."/>
            <person name="Wang X."/>
            <person name="Xiang C."/>
            <person name="Varshney R.K."/>
            <person name="Ding H."/>
            <person name="Gao S."/>
            <person name="Zong X."/>
        </authorList>
    </citation>
    <scope>NUCLEOTIDE SEQUENCE [LARGE SCALE GENOMIC DNA]</scope>
    <source>
        <strain evidence="2 3">cv. Zhongwan 6</strain>
    </source>
</reference>
<gene>
    <name evidence="2" type="ORF">KIW84_043253</name>
</gene>
<dbReference type="Gramene" id="Psat04G0325300-T1">
    <property type="protein sequence ID" value="KAI5418965.1"/>
    <property type="gene ID" value="KIW84_043253"/>
</dbReference>
<dbReference type="AlphaFoldDB" id="A0A9D4XH01"/>
<dbReference type="Proteomes" id="UP001058974">
    <property type="component" value="Chromosome 4"/>
</dbReference>
<comment type="caution">
    <text evidence="2">The sequence shown here is derived from an EMBL/GenBank/DDBJ whole genome shotgun (WGS) entry which is preliminary data.</text>
</comment>
<sequence>MEQLEKNQAALIEDIDSVKGNVKEMKAEAAKLEANEGLIPPPAHIGMPRPTKIHIPHENHIDWNLQYEDEDPKPANSENKLVVHPTNIIGEPRTDHKYKIMEEMLRDVKGFNIFRVDVVGICLIQRELVELKPLASPPIPPPRGYNTNAICDSHTGSPGHTIEKFLALKFNV</sequence>
<organism evidence="2 3">
    <name type="scientific">Pisum sativum</name>
    <name type="common">Garden pea</name>
    <name type="synonym">Lathyrus oleraceus</name>
    <dbReference type="NCBI Taxonomy" id="3888"/>
    <lineage>
        <taxon>Eukaryota</taxon>
        <taxon>Viridiplantae</taxon>
        <taxon>Streptophyta</taxon>
        <taxon>Embryophyta</taxon>
        <taxon>Tracheophyta</taxon>
        <taxon>Spermatophyta</taxon>
        <taxon>Magnoliopsida</taxon>
        <taxon>eudicotyledons</taxon>
        <taxon>Gunneridae</taxon>
        <taxon>Pentapetalae</taxon>
        <taxon>rosids</taxon>
        <taxon>fabids</taxon>
        <taxon>Fabales</taxon>
        <taxon>Fabaceae</taxon>
        <taxon>Papilionoideae</taxon>
        <taxon>50 kb inversion clade</taxon>
        <taxon>NPAAA clade</taxon>
        <taxon>Hologalegina</taxon>
        <taxon>IRL clade</taxon>
        <taxon>Fabeae</taxon>
        <taxon>Lathyrus</taxon>
    </lineage>
</organism>
<evidence type="ECO:0000256" key="1">
    <source>
        <dbReference type="SAM" id="Coils"/>
    </source>
</evidence>
<feature type="coiled-coil region" evidence="1">
    <location>
        <begin position="1"/>
        <end position="35"/>
    </location>
</feature>
<dbReference type="EMBL" id="JAMSHJ010000004">
    <property type="protein sequence ID" value="KAI5418965.1"/>
    <property type="molecule type" value="Genomic_DNA"/>
</dbReference>
<evidence type="ECO:0000313" key="3">
    <source>
        <dbReference type="Proteomes" id="UP001058974"/>
    </source>
</evidence>